<dbReference type="EC" id="5.99.1.4" evidence="1"/>
<evidence type="ECO:0000313" key="4">
    <source>
        <dbReference type="EMBL" id="SHF38659.1"/>
    </source>
</evidence>
<name>A0A1M5B849_9RHOB</name>
<dbReference type="InterPro" id="IPR001853">
    <property type="entry name" value="DSBA-like_thioredoxin_dom"/>
</dbReference>
<accession>A0A1M5B849</accession>
<dbReference type="Proteomes" id="UP000325134">
    <property type="component" value="Unassembled WGS sequence"/>
</dbReference>
<dbReference type="InterPro" id="IPR051924">
    <property type="entry name" value="GST_Kappa/NadH"/>
</dbReference>
<dbReference type="RefSeq" id="WP_149777284.1">
    <property type="nucleotide sequence ID" value="NZ_FQVK01000034.1"/>
</dbReference>
<dbReference type="GO" id="GO:0004602">
    <property type="term" value="F:glutathione peroxidase activity"/>
    <property type="evidence" value="ECO:0007669"/>
    <property type="project" value="TreeGrafter"/>
</dbReference>
<dbReference type="SUPFAM" id="SSF52833">
    <property type="entry name" value="Thioredoxin-like"/>
    <property type="match status" value="1"/>
</dbReference>
<proteinExistence type="inferred from homology"/>
<dbReference type="GO" id="GO:0004364">
    <property type="term" value="F:glutathione transferase activity"/>
    <property type="evidence" value="ECO:0007669"/>
    <property type="project" value="TreeGrafter"/>
</dbReference>
<protein>
    <recommendedName>
        <fullName evidence="1">2-hydroxychromene-2-carboxylate isomerase</fullName>
        <ecNumber evidence="1">5.99.1.4</ecNumber>
    </recommendedName>
</protein>
<dbReference type="GO" id="GO:0006749">
    <property type="term" value="P:glutathione metabolic process"/>
    <property type="evidence" value="ECO:0007669"/>
    <property type="project" value="TreeGrafter"/>
</dbReference>
<dbReference type="PIRSF" id="PIRSF006386">
    <property type="entry name" value="HCCAis_GSTk"/>
    <property type="match status" value="1"/>
</dbReference>
<gene>
    <name evidence="4" type="ORF">SAMN05444279_13413</name>
</gene>
<keyword evidence="1 4" id="KW-0413">Isomerase</keyword>
<dbReference type="InterPro" id="IPR014440">
    <property type="entry name" value="HCCAis_GSTk"/>
</dbReference>
<dbReference type="Pfam" id="PF01323">
    <property type="entry name" value="DSBA"/>
    <property type="match status" value="1"/>
</dbReference>
<comment type="catalytic activity">
    <reaction evidence="1">
        <text>2-hydroxychromene-2-carboxylate = (3E)-4-(2-hydroxyphenyl)-2-oxobut-3-enoate</text>
        <dbReference type="Rhea" id="RHEA:27401"/>
        <dbReference type="ChEBI" id="CHEBI:59350"/>
        <dbReference type="ChEBI" id="CHEBI:59353"/>
        <dbReference type="EC" id="5.99.1.4"/>
    </reaction>
</comment>
<evidence type="ECO:0000256" key="1">
    <source>
        <dbReference type="PIRNR" id="PIRNR006386"/>
    </source>
</evidence>
<dbReference type="AlphaFoldDB" id="A0A1M5B849"/>
<evidence type="ECO:0000313" key="5">
    <source>
        <dbReference type="Proteomes" id="UP000325134"/>
    </source>
</evidence>
<evidence type="ECO:0000259" key="3">
    <source>
        <dbReference type="Pfam" id="PF01323"/>
    </source>
</evidence>
<dbReference type="OrthoDB" id="5244108at2"/>
<sequence length="197" mass="21972">MPDTLHFWFDFASTYSYLSAMRIERDAARRGVRVEWQPFLLGPIFTDQGWTTSPFNIYPAKGRYMWRDMERLCASRNLPLTRPDPFPQNSLKAARLALTLPDSGPRAAFARAVFSAEFGDGRDISDDMVLQDALSQAGAAPEMLDRLSDPAIKAALFEQVDRAEALGLFGAPGFVVGSDLFWGDDRLDMAIEQAAQD</sequence>
<comment type="similarity">
    <text evidence="1">Belongs to the GST superfamily. NadH family.</text>
</comment>
<dbReference type="PANTHER" id="PTHR42943">
    <property type="entry name" value="GLUTATHIONE S-TRANSFERASE KAPPA"/>
    <property type="match status" value="1"/>
</dbReference>
<dbReference type="InterPro" id="IPR036249">
    <property type="entry name" value="Thioredoxin-like_sf"/>
</dbReference>
<feature type="domain" description="DSBA-like thioredoxin" evidence="3">
    <location>
        <begin position="4"/>
        <end position="189"/>
    </location>
</feature>
<dbReference type="PANTHER" id="PTHR42943:SF2">
    <property type="entry name" value="GLUTATHIONE S-TRANSFERASE KAPPA 1"/>
    <property type="match status" value="1"/>
</dbReference>
<organism evidence="4 5">
    <name type="scientific">Ruegeria intermedia</name>
    <dbReference type="NCBI Taxonomy" id="996115"/>
    <lineage>
        <taxon>Bacteria</taxon>
        <taxon>Pseudomonadati</taxon>
        <taxon>Pseudomonadota</taxon>
        <taxon>Alphaproteobacteria</taxon>
        <taxon>Rhodobacterales</taxon>
        <taxon>Roseobacteraceae</taxon>
        <taxon>Ruegeria</taxon>
    </lineage>
</organism>
<dbReference type="Gene3D" id="3.40.30.10">
    <property type="entry name" value="Glutaredoxin"/>
    <property type="match status" value="1"/>
</dbReference>
<dbReference type="GO" id="GO:1901170">
    <property type="term" value="P:naphthalene catabolic process"/>
    <property type="evidence" value="ECO:0007669"/>
    <property type="project" value="InterPro"/>
</dbReference>
<dbReference type="InterPro" id="IPR044087">
    <property type="entry name" value="NahD-like"/>
</dbReference>
<evidence type="ECO:0000256" key="2">
    <source>
        <dbReference type="PIRSR" id="PIRSR006386-1"/>
    </source>
</evidence>
<reference evidence="4 5" key="1">
    <citation type="submission" date="2016-11" db="EMBL/GenBank/DDBJ databases">
        <authorList>
            <person name="Varghese N."/>
            <person name="Submissions S."/>
        </authorList>
    </citation>
    <scope>NUCLEOTIDE SEQUENCE [LARGE SCALE GENOMIC DNA]</scope>
    <source>
        <strain evidence="4 5">DSM 29341</strain>
    </source>
</reference>
<keyword evidence="5" id="KW-1185">Reference proteome</keyword>
<feature type="active site" description="Nucleophile" evidence="2">
    <location>
        <position position="13"/>
    </location>
</feature>
<dbReference type="CDD" id="cd03022">
    <property type="entry name" value="DsbA_HCCA_Iso"/>
    <property type="match status" value="1"/>
</dbReference>
<dbReference type="EMBL" id="FQVK01000034">
    <property type="protein sequence ID" value="SHF38659.1"/>
    <property type="molecule type" value="Genomic_DNA"/>
</dbReference>
<dbReference type="GO" id="GO:0018845">
    <property type="term" value="F:2-hydroxychromene-2-carboxylate isomerase activity"/>
    <property type="evidence" value="ECO:0007669"/>
    <property type="project" value="UniProtKB-UniRule"/>
</dbReference>